<dbReference type="InterPro" id="IPR000618">
    <property type="entry name" value="Insect_cuticle"/>
</dbReference>
<feature type="region of interest" description="Disordered" evidence="2">
    <location>
        <begin position="241"/>
        <end position="269"/>
    </location>
</feature>
<organism evidence="3 4">
    <name type="scientific">Nezara viridula</name>
    <name type="common">Southern green stink bug</name>
    <name type="synonym">Cimex viridulus</name>
    <dbReference type="NCBI Taxonomy" id="85310"/>
    <lineage>
        <taxon>Eukaryota</taxon>
        <taxon>Metazoa</taxon>
        <taxon>Ecdysozoa</taxon>
        <taxon>Arthropoda</taxon>
        <taxon>Hexapoda</taxon>
        <taxon>Insecta</taxon>
        <taxon>Pterygota</taxon>
        <taxon>Neoptera</taxon>
        <taxon>Paraneoptera</taxon>
        <taxon>Hemiptera</taxon>
        <taxon>Heteroptera</taxon>
        <taxon>Panheteroptera</taxon>
        <taxon>Pentatomomorpha</taxon>
        <taxon>Pentatomoidea</taxon>
        <taxon>Pentatomidae</taxon>
        <taxon>Pentatominae</taxon>
        <taxon>Nezara</taxon>
    </lineage>
</organism>
<dbReference type="EMBL" id="OV725077">
    <property type="protein sequence ID" value="CAH1391058.1"/>
    <property type="molecule type" value="Genomic_DNA"/>
</dbReference>
<accession>A0A9P0E712</accession>
<dbReference type="GO" id="GO:0062129">
    <property type="term" value="C:chitin-based extracellular matrix"/>
    <property type="evidence" value="ECO:0007669"/>
    <property type="project" value="TreeGrafter"/>
</dbReference>
<sequence>MDLFSTSHSMGLQTTTVAFLVLCAVVLSNGQKLAKLRRPITLLSKQQLFIPPISIPRPTLPPPTAATASQVEVQQAEVHSEEFLPSHELQGPPPTILQPQFQVEPQPRPQFQPQQKQFRSSGRSNTNKEFVTPIPIISLSKQQSLDGSYKTSYETANSIQAEETGFLKNIGVPEQEALVQFGSYSYTDPDGKQVSVSYTADEGGFRATGDHLPTPPPIPPEVQKGLDIIYESIRQEALRQAKEKKLKNQKLESQNYPVDNTENGRLQRQ</sequence>
<dbReference type="PRINTS" id="PR00947">
    <property type="entry name" value="CUTICLE"/>
</dbReference>
<keyword evidence="1" id="KW-0193">Cuticle</keyword>
<evidence type="ECO:0000256" key="1">
    <source>
        <dbReference type="ARBA" id="ARBA00022460"/>
    </source>
</evidence>
<dbReference type="AlphaFoldDB" id="A0A9P0E712"/>
<gene>
    <name evidence="3" type="ORF">NEZAVI_LOCUS2146</name>
</gene>
<dbReference type="PANTHER" id="PTHR10380:SF109">
    <property type="entry name" value="CUTICULAR PROTEIN 49AH"/>
    <property type="match status" value="1"/>
</dbReference>
<dbReference type="GO" id="GO:0008010">
    <property type="term" value="F:structural constituent of chitin-based larval cuticle"/>
    <property type="evidence" value="ECO:0007669"/>
    <property type="project" value="TreeGrafter"/>
</dbReference>
<dbReference type="Proteomes" id="UP001152798">
    <property type="component" value="Chromosome 1"/>
</dbReference>
<protein>
    <recommendedName>
        <fullName evidence="5">Endocuticle structural glycoprotein SgAbd-2</fullName>
    </recommendedName>
</protein>
<name>A0A9P0E712_NEZVI</name>
<evidence type="ECO:0000313" key="3">
    <source>
        <dbReference type="EMBL" id="CAH1391058.1"/>
    </source>
</evidence>
<dbReference type="PROSITE" id="PS00233">
    <property type="entry name" value="CHIT_BIND_RR_1"/>
    <property type="match status" value="1"/>
</dbReference>
<keyword evidence="4" id="KW-1185">Reference proteome</keyword>
<feature type="compositionally biased region" description="Low complexity" evidence="2">
    <location>
        <begin position="98"/>
        <end position="118"/>
    </location>
</feature>
<feature type="compositionally biased region" description="Polar residues" evidence="2">
    <location>
        <begin position="251"/>
        <end position="269"/>
    </location>
</feature>
<reference evidence="3" key="1">
    <citation type="submission" date="2022-01" db="EMBL/GenBank/DDBJ databases">
        <authorList>
            <person name="King R."/>
        </authorList>
    </citation>
    <scope>NUCLEOTIDE SEQUENCE</scope>
</reference>
<dbReference type="OrthoDB" id="7781803at2759"/>
<evidence type="ECO:0000313" key="4">
    <source>
        <dbReference type="Proteomes" id="UP001152798"/>
    </source>
</evidence>
<feature type="region of interest" description="Disordered" evidence="2">
    <location>
        <begin position="79"/>
        <end position="129"/>
    </location>
</feature>
<dbReference type="Pfam" id="PF00379">
    <property type="entry name" value="Chitin_bind_4"/>
    <property type="match status" value="1"/>
</dbReference>
<dbReference type="PANTHER" id="PTHR10380">
    <property type="entry name" value="CUTICLE PROTEIN"/>
    <property type="match status" value="1"/>
</dbReference>
<evidence type="ECO:0008006" key="5">
    <source>
        <dbReference type="Google" id="ProtNLM"/>
    </source>
</evidence>
<dbReference type="InterPro" id="IPR050468">
    <property type="entry name" value="Cuticle_Struct_Prot"/>
</dbReference>
<dbReference type="InterPro" id="IPR031311">
    <property type="entry name" value="CHIT_BIND_RR_consensus"/>
</dbReference>
<proteinExistence type="predicted"/>
<feature type="compositionally biased region" description="Polar residues" evidence="2">
    <location>
        <begin position="119"/>
        <end position="129"/>
    </location>
</feature>
<evidence type="ECO:0000256" key="2">
    <source>
        <dbReference type="SAM" id="MobiDB-lite"/>
    </source>
</evidence>